<evidence type="ECO:0000313" key="5">
    <source>
        <dbReference type="Proteomes" id="UP000504607"/>
    </source>
</evidence>
<feature type="compositionally biased region" description="Basic and acidic residues" evidence="4">
    <location>
        <begin position="372"/>
        <end position="384"/>
    </location>
</feature>
<comment type="similarity">
    <text evidence="2">Belongs to the CENP-C/MIF2 family.</text>
</comment>
<dbReference type="GO" id="GO:0051315">
    <property type="term" value="P:attachment of mitotic spindle microtubules to kinetochore"/>
    <property type="evidence" value="ECO:0007669"/>
    <property type="project" value="TreeGrafter"/>
</dbReference>
<dbReference type="GO" id="GO:0019237">
    <property type="term" value="F:centromeric DNA binding"/>
    <property type="evidence" value="ECO:0007669"/>
    <property type="project" value="InterPro"/>
</dbReference>
<evidence type="ECO:0000256" key="2">
    <source>
        <dbReference type="ARBA" id="ARBA00010291"/>
    </source>
</evidence>
<dbReference type="InParanoid" id="A0A6I9RFD4"/>
<evidence type="ECO:0000256" key="1">
    <source>
        <dbReference type="ARBA" id="ARBA00004123"/>
    </source>
</evidence>
<dbReference type="AlphaFoldDB" id="A0A6I9RFD4"/>
<dbReference type="RefSeq" id="XP_010925103.1">
    <property type="nucleotide sequence ID" value="XM_010926801.3"/>
</dbReference>
<evidence type="ECO:0000256" key="4">
    <source>
        <dbReference type="SAM" id="MobiDB-lite"/>
    </source>
</evidence>
<dbReference type="GO" id="GO:0005634">
    <property type="term" value="C:nucleus"/>
    <property type="evidence" value="ECO:0007669"/>
    <property type="project" value="UniProtKB-SubCell"/>
</dbReference>
<name>A0A6I9RFD4_ELAGV</name>
<feature type="region of interest" description="Disordered" evidence="4">
    <location>
        <begin position="495"/>
        <end position="539"/>
    </location>
</feature>
<comment type="subcellular location">
    <subcellularLocation>
        <location evidence="1">Nucleus</location>
    </subcellularLocation>
</comment>
<dbReference type="GO" id="GO:0051382">
    <property type="term" value="P:kinetochore assembly"/>
    <property type="evidence" value="ECO:0007669"/>
    <property type="project" value="InterPro"/>
</dbReference>
<feature type="compositionally biased region" description="Basic residues" evidence="4">
    <location>
        <begin position="608"/>
        <end position="619"/>
    </location>
</feature>
<keyword evidence="5" id="KW-1185">Reference proteome</keyword>
<organism evidence="5 6">
    <name type="scientific">Elaeis guineensis var. tenera</name>
    <name type="common">Oil palm</name>
    <dbReference type="NCBI Taxonomy" id="51953"/>
    <lineage>
        <taxon>Eukaryota</taxon>
        <taxon>Viridiplantae</taxon>
        <taxon>Streptophyta</taxon>
        <taxon>Embryophyta</taxon>
        <taxon>Tracheophyta</taxon>
        <taxon>Spermatophyta</taxon>
        <taxon>Magnoliopsida</taxon>
        <taxon>Liliopsida</taxon>
        <taxon>Arecaceae</taxon>
        <taxon>Arecoideae</taxon>
        <taxon>Cocoseae</taxon>
        <taxon>Elaeidinae</taxon>
        <taxon>Elaeis</taxon>
    </lineage>
</organism>
<dbReference type="PANTHER" id="PTHR16684">
    <property type="entry name" value="CENTROMERE PROTEIN C"/>
    <property type="match status" value="1"/>
</dbReference>
<dbReference type="InterPro" id="IPR028386">
    <property type="entry name" value="CENP-C/Mif2/cnp3"/>
</dbReference>
<proteinExistence type="inferred from homology"/>
<dbReference type="GO" id="GO:0051455">
    <property type="term" value="P:spindle attachment to meiosis I kinetochore"/>
    <property type="evidence" value="ECO:0007669"/>
    <property type="project" value="TreeGrafter"/>
</dbReference>
<sequence length="700" mass="77288">MSTELEHPNLEDPFADFSALSLLPRTLGAHLHVAPALSVAQEEEAIRDVFKSMAVKGSKEFLEQAQQIMKSCSNFPVPHFEDGDKAIAANGKDRPQGRRPALGRKRAQFSLKPNTSHSVPNVDFDSGIDHIEDPEEYFFAFEQLENADKELKKLRGEVSTDLLQHHQSATARKRRPGILGKTASYRHHFPAKVDTAVVFMGSQEENSDKRTYSPFNAPTVVDSSDILYPRTVDQPDTSQFRQTNSQLLDVTERQGSVTDKEKKVNDLLDKLLSSFKDLDEDEGATLLRESLQIKSIDVGKVHLPELHSVQKNDINALDGREMRKELEGCQLSQNSPTLSRSRLDAISTLKRRILLKDPQEDPFSVLPIDDAPASRDSSRNKGQDESSLSPAPHISHDDRNGSIVGDASAPAMINDKILLMDKLHITVSEADRTVDSKITVEEELTEYSSSLLENATEQSHGKLDNGKDVSAGICGHMEEEENSMQLDALVSDKPGTEVEDLTSGCMDPTEREGLTSLHGSDMPQNHGRPDVDANFHGPDVNLQDEAAVPAQGDVIVGAEASKDNSSLPTTVLPMDVQSESAHGLPEENNEGLQEASGAPQNKGNKQKEPRHKQNKKNLTSRRQSLADAGMAWKFGVRRSTRIRSRPLQYWRGERFLYGRIHDSLATVIGVKYASPSNPALKVKSFVSEEYAELVAQAGLH</sequence>
<dbReference type="OrthoDB" id="1939643at2759"/>
<protein>
    <submittedName>
        <fullName evidence="6">Centromere protein C</fullName>
    </submittedName>
</protein>
<evidence type="ECO:0000256" key="3">
    <source>
        <dbReference type="ARBA" id="ARBA00023242"/>
    </source>
</evidence>
<dbReference type="FunCoup" id="A0A6I9RFD4">
    <property type="interactions" value="2230"/>
</dbReference>
<dbReference type="Proteomes" id="UP000504607">
    <property type="component" value="Chromosome 6"/>
</dbReference>
<feature type="region of interest" description="Disordered" evidence="4">
    <location>
        <begin position="578"/>
        <end position="623"/>
    </location>
</feature>
<accession>A0A6I9RFD4</accession>
<dbReference type="GO" id="GO:0000776">
    <property type="term" value="C:kinetochore"/>
    <property type="evidence" value="ECO:0007669"/>
    <property type="project" value="InterPro"/>
</dbReference>
<gene>
    <name evidence="6" type="primary">LOC105047743</name>
</gene>
<keyword evidence="3" id="KW-0539">Nucleus</keyword>
<feature type="region of interest" description="Disordered" evidence="4">
    <location>
        <begin position="361"/>
        <end position="406"/>
    </location>
</feature>
<reference evidence="6" key="1">
    <citation type="submission" date="2025-08" db="UniProtKB">
        <authorList>
            <consortium name="RefSeq"/>
        </authorList>
    </citation>
    <scope>IDENTIFICATION</scope>
</reference>
<evidence type="ECO:0000313" key="6">
    <source>
        <dbReference type="RefSeq" id="XP_010925103.1"/>
    </source>
</evidence>
<dbReference type="PANTHER" id="PTHR16684:SF11">
    <property type="entry name" value="CENTROMERE PROTEIN C"/>
    <property type="match status" value="1"/>
</dbReference>